<dbReference type="InterPro" id="IPR051917">
    <property type="entry name" value="Transposase-Integrase"/>
</dbReference>
<dbReference type="Proteomes" id="UP001178148">
    <property type="component" value="Unassembled WGS sequence"/>
</dbReference>
<dbReference type="InterPro" id="IPR012337">
    <property type="entry name" value="RNaseH-like_sf"/>
</dbReference>
<dbReference type="SUPFAM" id="SSF53098">
    <property type="entry name" value="Ribonuclease H-like"/>
    <property type="match status" value="1"/>
</dbReference>
<comment type="function">
    <text evidence="1">Required for the transposition of the insertion element.</text>
</comment>
<name>A0AA90NKE9_9GAMM</name>
<protein>
    <submittedName>
        <fullName evidence="5">IS30 family transposase</fullName>
    </submittedName>
</protein>
<dbReference type="GO" id="GO:0015074">
    <property type="term" value="P:DNA integration"/>
    <property type="evidence" value="ECO:0007669"/>
    <property type="project" value="InterPro"/>
</dbReference>
<dbReference type="NCBIfam" id="NF033563">
    <property type="entry name" value="transpos_IS30"/>
    <property type="match status" value="1"/>
</dbReference>
<accession>A0AA90NKE9</accession>
<evidence type="ECO:0000313" key="6">
    <source>
        <dbReference type="Proteomes" id="UP001178148"/>
    </source>
</evidence>
<comment type="similarity">
    <text evidence="2">Belongs to the transposase IS30 family.</text>
</comment>
<dbReference type="InterPro" id="IPR001584">
    <property type="entry name" value="Integrase_cat-core"/>
</dbReference>
<feature type="region of interest" description="Disordered" evidence="3">
    <location>
        <begin position="1"/>
        <end position="23"/>
    </location>
</feature>
<dbReference type="PANTHER" id="PTHR10948">
    <property type="entry name" value="TRANSPOSASE"/>
    <property type="match status" value="1"/>
</dbReference>
<feature type="compositionally biased region" description="Low complexity" evidence="3">
    <location>
        <begin position="11"/>
        <end position="21"/>
    </location>
</feature>
<evidence type="ECO:0000313" key="5">
    <source>
        <dbReference type="EMBL" id="MDP0588190.1"/>
    </source>
</evidence>
<organism evidence="5 6">
    <name type="scientific">Candidatus Endonucleibacter bathymodioli</name>
    <dbReference type="NCBI Taxonomy" id="539814"/>
    <lineage>
        <taxon>Bacteria</taxon>
        <taxon>Pseudomonadati</taxon>
        <taxon>Pseudomonadota</taxon>
        <taxon>Gammaproteobacteria</taxon>
        <taxon>Oceanospirillales</taxon>
        <taxon>Endozoicomonadaceae</taxon>
        <taxon>Candidatus Endonucleibacter</taxon>
    </lineage>
</organism>
<evidence type="ECO:0000256" key="2">
    <source>
        <dbReference type="ARBA" id="ARBA00006363"/>
    </source>
</evidence>
<dbReference type="InterPro" id="IPR001598">
    <property type="entry name" value="Transposase_IS30_CS"/>
</dbReference>
<evidence type="ECO:0000256" key="3">
    <source>
        <dbReference type="SAM" id="MobiDB-lite"/>
    </source>
</evidence>
<dbReference type="PROSITE" id="PS01043">
    <property type="entry name" value="TRANSPOSASE_IS30"/>
    <property type="match status" value="1"/>
</dbReference>
<dbReference type="GO" id="GO:0006313">
    <property type="term" value="P:DNA transposition"/>
    <property type="evidence" value="ECO:0007669"/>
    <property type="project" value="InterPro"/>
</dbReference>
<dbReference type="Gene3D" id="3.30.420.10">
    <property type="entry name" value="Ribonuclease H-like superfamily/Ribonuclease H"/>
    <property type="match status" value="1"/>
</dbReference>
<sequence length="275" mass="31665">MTRGYRHKQAQAKAIQQRQTAVKPTKMTPPMIIVIEAKLRIEWSPEQVSGWLLYDQEKLISHETIYRHIWADKQAGGDLYTHLRRRKKYDKRRNGKSTRGQIKNRVIIDERPSVVDDKSRIGDWEIDTVIGKGHSGALVTIVERVMKDYTVSAQVDSKSATDVTTATIALLKPIKDLAHTITTDNGKEFAYHEKISKALSANVYFAHSYSSWERGINENTNGLLRQYFPKNTDFKKVTQIEVERAVKRLNSRPRKYLGFKTPDQLMEEHRTTLAA</sequence>
<keyword evidence="6" id="KW-1185">Reference proteome</keyword>
<dbReference type="InterPro" id="IPR053392">
    <property type="entry name" value="Transposase_IS30-like"/>
</dbReference>
<dbReference type="PROSITE" id="PS50994">
    <property type="entry name" value="INTEGRASE"/>
    <property type="match status" value="1"/>
</dbReference>
<reference evidence="5 6" key="1">
    <citation type="journal article" date="2023" name="bioRxiv">
        <title>An intranuclear bacterial parasite of deep-sea mussels expresses apoptosis inhibitors acquired from its host.</title>
        <authorList>
            <person name="Gonzalez Porras M.A."/>
            <person name="Assie A."/>
            <person name="Tietjen M."/>
            <person name="Violette M."/>
            <person name="Kleiner M."/>
            <person name="Gruber-Vodicka H."/>
            <person name="Dubilier N."/>
            <person name="Leisch N."/>
        </authorList>
    </citation>
    <scope>NUCLEOTIDE SEQUENCE [LARGE SCALE GENOMIC DNA]</scope>
    <source>
        <strain evidence="5">IAP13</strain>
    </source>
</reference>
<dbReference type="AlphaFoldDB" id="A0AA90NKE9"/>
<proteinExistence type="inferred from homology"/>
<dbReference type="PANTHER" id="PTHR10948:SF23">
    <property type="entry name" value="TRANSPOSASE INSI FOR INSERTION SEQUENCE ELEMENT IS30A-RELATED"/>
    <property type="match status" value="1"/>
</dbReference>
<feature type="domain" description="Integrase catalytic" evidence="4">
    <location>
        <begin position="108"/>
        <end position="270"/>
    </location>
</feature>
<gene>
    <name evidence="5" type="ORF">QS748_02890</name>
</gene>
<dbReference type="GO" id="GO:0003677">
    <property type="term" value="F:DNA binding"/>
    <property type="evidence" value="ECO:0007669"/>
    <property type="project" value="InterPro"/>
</dbReference>
<dbReference type="InterPro" id="IPR036397">
    <property type="entry name" value="RNaseH_sf"/>
</dbReference>
<dbReference type="GO" id="GO:0004803">
    <property type="term" value="F:transposase activity"/>
    <property type="evidence" value="ECO:0007669"/>
    <property type="project" value="InterPro"/>
</dbReference>
<feature type="compositionally biased region" description="Basic residues" evidence="3">
    <location>
        <begin position="1"/>
        <end position="10"/>
    </location>
</feature>
<comment type="caution">
    <text evidence="5">The sequence shown here is derived from an EMBL/GenBank/DDBJ whole genome shotgun (WGS) entry which is preliminary data.</text>
</comment>
<dbReference type="GO" id="GO:0005829">
    <property type="term" value="C:cytosol"/>
    <property type="evidence" value="ECO:0007669"/>
    <property type="project" value="TreeGrafter"/>
</dbReference>
<dbReference type="EMBL" id="JASXSV010000003">
    <property type="protein sequence ID" value="MDP0588190.1"/>
    <property type="molecule type" value="Genomic_DNA"/>
</dbReference>
<evidence type="ECO:0000259" key="4">
    <source>
        <dbReference type="PROSITE" id="PS50994"/>
    </source>
</evidence>
<evidence type="ECO:0000256" key="1">
    <source>
        <dbReference type="ARBA" id="ARBA00002190"/>
    </source>
</evidence>